<keyword evidence="6" id="KW-1185">Reference proteome</keyword>
<feature type="chain" id="PRO_5034299683" description="Sushi domain-containing protein" evidence="3">
    <location>
        <begin position="21"/>
        <end position="226"/>
    </location>
</feature>
<protein>
    <recommendedName>
        <fullName evidence="4">Sushi domain-containing protein</fullName>
    </recommendedName>
</protein>
<dbReference type="PANTHER" id="PTHR15060">
    <property type="entry name" value="INTERLEUKIN-15 RECEPTOR SUBUNIT ALPHA"/>
    <property type="match status" value="1"/>
</dbReference>
<reference evidence="5" key="1">
    <citation type="submission" date="2015-11" db="EMBL/GenBank/DDBJ databases">
        <authorList>
            <consortium name="International Coturnix japonica Genome Analysis Consortium"/>
            <person name="Warren W."/>
            <person name="Burt D.W."/>
            <person name="Antin P.B."/>
            <person name="Lanford R."/>
            <person name="Gros J."/>
            <person name="Wilson R.K."/>
        </authorList>
    </citation>
    <scope>NUCLEOTIDE SEQUENCE [LARGE SCALE GENOMIC DNA]</scope>
</reference>
<reference evidence="5" key="3">
    <citation type="submission" date="2025-09" db="UniProtKB">
        <authorList>
            <consortium name="Ensembl"/>
        </authorList>
    </citation>
    <scope>IDENTIFICATION</scope>
</reference>
<keyword evidence="1 2" id="KW-1015">Disulfide bond</keyword>
<dbReference type="Proteomes" id="UP000694412">
    <property type="component" value="Chromosome 1"/>
</dbReference>
<evidence type="ECO:0000256" key="1">
    <source>
        <dbReference type="ARBA" id="ARBA00023157"/>
    </source>
</evidence>
<dbReference type="InterPro" id="IPR035976">
    <property type="entry name" value="Sushi/SCR/CCP_sf"/>
</dbReference>
<reference evidence="5" key="2">
    <citation type="submission" date="2025-08" db="UniProtKB">
        <authorList>
            <consortium name="Ensembl"/>
        </authorList>
    </citation>
    <scope>IDENTIFICATION</scope>
</reference>
<dbReference type="GeneTree" id="ENSGT00960000189028"/>
<name>A0A8C2Y6P1_COTJA</name>
<feature type="signal peptide" evidence="3">
    <location>
        <begin position="1"/>
        <end position="20"/>
    </location>
</feature>
<feature type="disulfide bond" evidence="2">
    <location>
        <begin position="57"/>
        <end position="100"/>
    </location>
</feature>
<evidence type="ECO:0000256" key="2">
    <source>
        <dbReference type="PROSITE-ProRule" id="PRU00302"/>
    </source>
</evidence>
<dbReference type="GO" id="GO:0042010">
    <property type="term" value="F:interleukin-15 receptor activity"/>
    <property type="evidence" value="ECO:0007669"/>
    <property type="project" value="InterPro"/>
</dbReference>
<dbReference type="AlphaFoldDB" id="A0A8C2Y6P1"/>
<evidence type="ECO:0000313" key="6">
    <source>
        <dbReference type="Proteomes" id="UP000694412"/>
    </source>
</evidence>
<accession>A0A8C2Y6P1</accession>
<comment type="caution">
    <text evidence="2">Lacks conserved residue(s) required for the propagation of feature annotation.</text>
</comment>
<dbReference type="InterPro" id="IPR042372">
    <property type="entry name" value="IL15RA"/>
</dbReference>
<dbReference type="SUPFAM" id="SSF57535">
    <property type="entry name" value="Complement control module/SCR domain"/>
    <property type="match status" value="1"/>
</dbReference>
<feature type="domain" description="Sushi" evidence="4">
    <location>
        <begin position="55"/>
        <end position="118"/>
    </location>
</feature>
<dbReference type="PROSITE" id="PS50923">
    <property type="entry name" value="SUSHI"/>
    <property type="match status" value="1"/>
</dbReference>
<dbReference type="Ensembl" id="ENSCJPT00005006766.1">
    <property type="protein sequence ID" value="ENSCJPP00005003914.1"/>
    <property type="gene ID" value="ENSCJPG00005004000.1"/>
</dbReference>
<evidence type="ECO:0000256" key="3">
    <source>
        <dbReference type="SAM" id="SignalP"/>
    </source>
</evidence>
<keyword evidence="3" id="KW-0732">Signal</keyword>
<dbReference type="SMART" id="SM00032">
    <property type="entry name" value="CCP"/>
    <property type="match status" value="1"/>
</dbReference>
<sequence>MDRLLLLCAALALYLPSSASDRGKHGGAAALGLPLEAALTFPLSSPILFPPSTAVRCGRPKDVANAIINADDTSLLHTSLRYTCKMGYKRKAGTSTLIQCILDQGKPVWTSTELQCIRKWSYSLLLDEDFPEAQCERKGRETPAALSLKVFSWRWREQTNRLCIVHVICAVMQVMLTSSCRVRVKVSPLLISSLDGSSWSWSGESKLILEHGCDNSCHPALSTSLG</sequence>
<keyword evidence="2" id="KW-0768">Sushi</keyword>
<organism evidence="5 6">
    <name type="scientific">Coturnix japonica</name>
    <name type="common">Japanese quail</name>
    <name type="synonym">Coturnix coturnix japonica</name>
    <dbReference type="NCBI Taxonomy" id="93934"/>
    <lineage>
        <taxon>Eukaryota</taxon>
        <taxon>Metazoa</taxon>
        <taxon>Chordata</taxon>
        <taxon>Craniata</taxon>
        <taxon>Vertebrata</taxon>
        <taxon>Euteleostomi</taxon>
        <taxon>Archelosauria</taxon>
        <taxon>Archosauria</taxon>
        <taxon>Dinosauria</taxon>
        <taxon>Saurischia</taxon>
        <taxon>Theropoda</taxon>
        <taxon>Coelurosauria</taxon>
        <taxon>Aves</taxon>
        <taxon>Neognathae</taxon>
        <taxon>Galloanserae</taxon>
        <taxon>Galliformes</taxon>
        <taxon>Phasianidae</taxon>
        <taxon>Perdicinae</taxon>
        <taxon>Coturnix</taxon>
    </lineage>
</organism>
<evidence type="ECO:0000259" key="4">
    <source>
        <dbReference type="PROSITE" id="PS50923"/>
    </source>
</evidence>
<dbReference type="CDD" id="cd00033">
    <property type="entry name" value="CCP"/>
    <property type="match status" value="1"/>
</dbReference>
<dbReference type="InterPro" id="IPR000436">
    <property type="entry name" value="Sushi_SCR_CCP_dom"/>
</dbReference>
<proteinExistence type="predicted"/>
<dbReference type="Gene3D" id="2.20.28.230">
    <property type="match status" value="1"/>
</dbReference>
<evidence type="ECO:0000313" key="5">
    <source>
        <dbReference type="Ensembl" id="ENSCJPP00005003914.1"/>
    </source>
</evidence>
<dbReference type="PANTHER" id="PTHR15060:SF0">
    <property type="entry name" value="INTERLEUKIN-15 RECEPTOR SUBUNIT ALPHA"/>
    <property type="match status" value="1"/>
</dbReference>